<evidence type="ECO:0000256" key="1">
    <source>
        <dbReference type="SAM" id="Phobius"/>
    </source>
</evidence>
<keyword evidence="1" id="KW-0812">Transmembrane</keyword>
<gene>
    <name evidence="2" type="ORF">EVA98_01435</name>
</gene>
<proteinExistence type="predicted"/>
<dbReference type="EMBL" id="SHBK01000011">
    <property type="protein sequence ID" value="RZO24373.1"/>
    <property type="molecule type" value="Genomic_DNA"/>
</dbReference>
<keyword evidence="1" id="KW-1133">Transmembrane helix</keyword>
<reference evidence="2 3" key="1">
    <citation type="submission" date="2019-02" db="EMBL/GenBank/DDBJ databases">
        <title>Prokaryotic population dynamics and viral predation in marine succession experiment using metagenomics: the confinement effect.</title>
        <authorList>
            <person name="Haro-Moreno J.M."/>
            <person name="Rodriguez-Valera F."/>
            <person name="Lopez-Perez M."/>
        </authorList>
    </citation>
    <scope>NUCLEOTIDE SEQUENCE [LARGE SCALE GENOMIC DNA]</scope>
    <source>
        <strain evidence="2">MED-G165</strain>
    </source>
</reference>
<dbReference type="Pfam" id="PF11174">
    <property type="entry name" value="DUF2970"/>
    <property type="match status" value="1"/>
</dbReference>
<feature type="transmembrane region" description="Helical" evidence="1">
    <location>
        <begin position="31"/>
        <end position="52"/>
    </location>
</feature>
<accession>A0A520MT27</accession>
<dbReference type="AlphaFoldDB" id="A0A520MT27"/>
<evidence type="ECO:0000313" key="2">
    <source>
        <dbReference type="EMBL" id="RZO24373.1"/>
    </source>
</evidence>
<comment type="caution">
    <text evidence="2">The sequence shown here is derived from an EMBL/GenBank/DDBJ whole genome shotgun (WGS) entry which is preliminary data.</text>
</comment>
<evidence type="ECO:0000313" key="3">
    <source>
        <dbReference type="Proteomes" id="UP000316449"/>
    </source>
</evidence>
<sequence length="53" mass="6156">MWFKRILASLMGVRSSRDLEDDLNNFSIPKFIILFLTLNVVFIAFIILAINLI</sequence>
<keyword evidence="1" id="KW-0472">Membrane</keyword>
<protein>
    <submittedName>
        <fullName evidence="2">DUF2970 domain-containing protein</fullName>
    </submittedName>
</protein>
<dbReference type="InterPro" id="IPR021344">
    <property type="entry name" value="DUF2970"/>
</dbReference>
<organism evidence="2 3">
    <name type="scientific">SAR86 cluster bacterium</name>
    <dbReference type="NCBI Taxonomy" id="2030880"/>
    <lineage>
        <taxon>Bacteria</taxon>
        <taxon>Pseudomonadati</taxon>
        <taxon>Pseudomonadota</taxon>
        <taxon>Gammaproteobacteria</taxon>
        <taxon>SAR86 cluster</taxon>
    </lineage>
</organism>
<dbReference type="Proteomes" id="UP000316449">
    <property type="component" value="Unassembled WGS sequence"/>
</dbReference>
<name>A0A520MT27_9GAMM</name>